<dbReference type="Pfam" id="PF00210">
    <property type="entry name" value="Ferritin"/>
    <property type="match status" value="1"/>
</dbReference>
<name>A0ABV8VKI6_9NOCA</name>
<dbReference type="InterPro" id="IPR012347">
    <property type="entry name" value="Ferritin-like"/>
</dbReference>
<dbReference type="Gene3D" id="1.20.1260.10">
    <property type="match status" value="1"/>
</dbReference>
<dbReference type="SUPFAM" id="SSF47240">
    <property type="entry name" value="Ferritin-like"/>
    <property type="match status" value="1"/>
</dbReference>
<dbReference type="InterPro" id="IPR009078">
    <property type="entry name" value="Ferritin-like_SF"/>
</dbReference>
<feature type="domain" description="Ferritin-like diiron" evidence="1">
    <location>
        <begin position="1"/>
        <end position="146"/>
    </location>
</feature>
<evidence type="ECO:0000259" key="1">
    <source>
        <dbReference type="PROSITE" id="PS50905"/>
    </source>
</evidence>
<evidence type="ECO:0000313" key="3">
    <source>
        <dbReference type="Proteomes" id="UP001595844"/>
    </source>
</evidence>
<dbReference type="RefSeq" id="WP_378565598.1">
    <property type="nucleotide sequence ID" value="NZ_JBHSDL010000025.1"/>
</dbReference>
<gene>
    <name evidence="2" type="ORF">ACFO5K_21065</name>
</gene>
<dbReference type="EMBL" id="JBHSDL010000025">
    <property type="protein sequence ID" value="MFC4376590.1"/>
    <property type="molecule type" value="Genomic_DNA"/>
</dbReference>
<dbReference type="InterPro" id="IPR009040">
    <property type="entry name" value="Ferritin-like_diiron"/>
</dbReference>
<keyword evidence="3" id="KW-1185">Reference proteome</keyword>
<dbReference type="CDD" id="cd01055">
    <property type="entry name" value="Nonheme_Ferritin"/>
    <property type="match status" value="1"/>
</dbReference>
<organism evidence="2 3">
    <name type="scientific">Nocardia halotolerans</name>
    <dbReference type="NCBI Taxonomy" id="1755878"/>
    <lineage>
        <taxon>Bacteria</taxon>
        <taxon>Bacillati</taxon>
        <taxon>Actinomycetota</taxon>
        <taxon>Actinomycetes</taxon>
        <taxon>Mycobacteriales</taxon>
        <taxon>Nocardiaceae</taxon>
        <taxon>Nocardia</taxon>
    </lineage>
</organism>
<dbReference type="Proteomes" id="UP001595844">
    <property type="component" value="Unassembled WGS sequence"/>
</dbReference>
<evidence type="ECO:0000313" key="2">
    <source>
        <dbReference type="EMBL" id="MFC4376590.1"/>
    </source>
</evidence>
<dbReference type="PROSITE" id="PS50905">
    <property type="entry name" value="FERRITIN_LIKE"/>
    <property type="match status" value="1"/>
</dbReference>
<protein>
    <submittedName>
        <fullName evidence="2">Ferritin</fullName>
    </submittedName>
</protein>
<dbReference type="InterPro" id="IPR008331">
    <property type="entry name" value="Ferritin_DPS_dom"/>
</dbReference>
<accession>A0ABV8VKI6</accession>
<dbReference type="InterPro" id="IPR041719">
    <property type="entry name" value="Ferritin_prok"/>
</dbReference>
<sequence>MADDENFLALVRDQVRHGLTTAQQYLAAAVYFDTERLPELAAQAYAHSHDNHGHAMRMVQYLLDRDARVSIGGLDEIRSEFGSPRDAIAFLLEREQRTADQISALAAAARDCDDYLGEQFTQWFLKEQVGDIAEMSTLLAVLDRQGNLFDVEEFVRRELTRAVSADNTAPRMAGQVRKY</sequence>
<reference evidence="3" key="1">
    <citation type="journal article" date="2019" name="Int. J. Syst. Evol. Microbiol.">
        <title>The Global Catalogue of Microorganisms (GCM) 10K type strain sequencing project: providing services to taxonomists for standard genome sequencing and annotation.</title>
        <authorList>
            <consortium name="The Broad Institute Genomics Platform"/>
            <consortium name="The Broad Institute Genome Sequencing Center for Infectious Disease"/>
            <person name="Wu L."/>
            <person name="Ma J."/>
        </authorList>
    </citation>
    <scope>NUCLEOTIDE SEQUENCE [LARGE SCALE GENOMIC DNA]</scope>
    <source>
        <strain evidence="3">IBRC-M 10490</strain>
    </source>
</reference>
<comment type="caution">
    <text evidence="2">The sequence shown here is derived from an EMBL/GenBank/DDBJ whole genome shotgun (WGS) entry which is preliminary data.</text>
</comment>
<proteinExistence type="predicted"/>